<protein>
    <submittedName>
        <fullName evidence="2">Uncharacterized protein</fullName>
    </submittedName>
</protein>
<reference evidence="2 3" key="1">
    <citation type="submission" date="2021-07" db="EMBL/GenBank/DDBJ databases">
        <title>The Aristolochia fimbriata genome: insights into angiosperm evolution, floral development and chemical biosynthesis.</title>
        <authorList>
            <person name="Jiao Y."/>
        </authorList>
    </citation>
    <scope>NUCLEOTIDE SEQUENCE [LARGE SCALE GENOMIC DNA]</scope>
    <source>
        <strain evidence="2">IBCAS-2021</strain>
        <tissue evidence="2">Leaf</tissue>
    </source>
</reference>
<feature type="compositionally biased region" description="Basic and acidic residues" evidence="1">
    <location>
        <begin position="83"/>
        <end position="94"/>
    </location>
</feature>
<feature type="region of interest" description="Disordered" evidence="1">
    <location>
        <begin position="82"/>
        <end position="104"/>
    </location>
</feature>
<evidence type="ECO:0000313" key="2">
    <source>
        <dbReference type="EMBL" id="KAG9447312.1"/>
    </source>
</evidence>
<organism evidence="2 3">
    <name type="scientific">Aristolochia fimbriata</name>
    <name type="common">White veined hardy Dutchman's pipe vine</name>
    <dbReference type="NCBI Taxonomy" id="158543"/>
    <lineage>
        <taxon>Eukaryota</taxon>
        <taxon>Viridiplantae</taxon>
        <taxon>Streptophyta</taxon>
        <taxon>Embryophyta</taxon>
        <taxon>Tracheophyta</taxon>
        <taxon>Spermatophyta</taxon>
        <taxon>Magnoliopsida</taxon>
        <taxon>Magnoliidae</taxon>
        <taxon>Piperales</taxon>
        <taxon>Aristolochiaceae</taxon>
        <taxon>Aristolochia</taxon>
    </lineage>
</organism>
<feature type="compositionally biased region" description="Basic residues" evidence="1">
    <location>
        <begin position="41"/>
        <end position="55"/>
    </location>
</feature>
<accession>A0AAV7EIB4</accession>
<gene>
    <name evidence="2" type="ORF">H6P81_013440</name>
</gene>
<name>A0AAV7EIB4_ARIFI</name>
<comment type="caution">
    <text evidence="2">The sequence shown here is derived from an EMBL/GenBank/DDBJ whole genome shotgun (WGS) entry which is preliminary data.</text>
</comment>
<evidence type="ECO:0000256" key="1">
    <source>
        <dbReference type="SAM" id="MobiDB-lite"/>
    </source>
</evidence>
<dbReference type="EMBL" id="JAINDJ010000005">
    <property type="protein sequence ID" value="KAG9447312.1"/>
    <property type="molecule type" value="Genomic_DNA"/>
</dbReference>
<proteinExistence type="predicted"/>
<evidence type="ECO:0000313" key="3">
    <source>
        <dbReference type="Proteomes" id="UP000825729"/>
    </source>
</evidence>
<feature type="compositionally biased region" description="Basic and acidic residues" evidence="1">
    <location>
        <begin position="30"/>
        <end position="40"/>
    </location>
</feature>
<keyword evidence="3" id="KW-1185">Reference proteome</keyword>
<sequence length="291" mass="32531">MVSRFRTNSAQTKNIQRILIYSIGKGVEDRKSIKQNTAEKSKRRKNVNQTARHKRLETSGSLAKGPKQRIFLARDQARRRREAVKVSEKEEGARSENPPDAFPFPASISVPLPSPGASDVTLAPWRPFNAASHWFFCFNAVTWDRTARVNGVDVDRLGTRASATNRGTASTRPLSGCLVPVAVVGNSKEKRKVERLKKNPNRVKADRRRGDLSFISEDRLFRISISAACLPIFQIQLWALIEGTPIYEQFSTPVQYDCPVGLSEVAVGEEHSGEPLLLIAKLESYTLCWLA</sequence>
<feature type="region of interest" description="Disordered" evidence="1">
    <location>
        <begin position="30"/>
        <end position="60"/>
    </location>
</feature>
<dbReference type="Proteomes" id="UP000825729">
    <property type="component" value="Unassembled WGS sequence"/>
</dbReference>
<dbReference type="AlphaFoldDB" id="A0AAV7EIB4"/>